<dbReference type="AlphaFoldDB" id="A0A8H6QD77"/>
<dbReference type="EMBL" id="JACBAF010001968">
    <property type="protein sequence ID" value="KAF7170813.1"/>
    <property type="molecule type" value="Genomic_DNA"/>
</dbReference>
<reference evidence="3" key="1">
    <citation type="submission" date="2020-06" db="EMBL/GenBank/DDBJ databases">
        <title>Draft genome sequences of strains closely related to Aspergillus parafelis and Aspergillus hiratsukae.</title>
        <authorList>
            <person name="Dos Santos R.A.C."/>
            <person name="Rivero-Menendez O."/>
            <person name="Steenwyk J.L."/>
            <person name="Mead M.E."/>
            <person name="Goldman G.H."/>
            <person name="Alastruey-Izquierdo A."/>
            <person name="Rokas A."/>
        </authorList>
    </citation>
    <scope>NUCLEOTIDE SEQUENCE</scope>
    <source>
        <strain evidence="2">CNM-CM5793</strain>
        <strain evidence="3">CNM-CM6106</strain>
    </source>
</reference>
<proteinExistence type="predicted"/>
<evidence type="ECO:0000313" key="2">
    <source>
        <dbReference type="EMBL" id="KAF7116902.1"/>
    </source>
</evidence>
<keyword evidence="1" id="KW-0472">Membrane</keyword>
<evidence type="ECO:0000313" key="4">
    <source>
        <dbReference type="Proteomes" id="UP000630445"/>
    </source>
</evidence>
<keyword evidence="4" id="KW-1185">Reference proteome</keyword>
<organism evidence="3 5">
    <name type="scientific">Aspergillus hiratsukae</name>
    <dbReference type="NCBI Taxonomy" id="1194566"/>
    <lineage>
        <taxon>Eukaryota</taxon>
        <taxon>Fungi</taxon>
        <taxon>Dikarya</taxon>
        <taxon>Ascomycota</taxon>
        <taxon>Pezizomycotina</taxon>
        <taxon>Eurotiomycetes</taxon>
        <taxon>Eurotiomycetidae</taxon>
        <taxon>Eurotiales</taxon>
        <taxon>Aspergillaceae</taxon>
        <taxon>Aspergillus</taxon>
        <taxon>Aspergillus subgen. Fumigati</taxon>
    </lineage>
</organism>
<accession>A0A8H6QD77</accession>
<protein>
    <submittedName>
        <fullName evidence="3">Uncharacterized protein</fullName>
    </submittedName>
</protein>
<dbReference type="Proteomes" id="UP000662466">
    <property type="component" value="Unassembled WGS sequence"/>
</dbReference>
<keyword evidence="1" id="KW-0812">Transmembrane</keyword>
<sequence>MAKDTNEPRNGTLIVMLTILGLCIMFMISCGIQQMMDKTPPPVVLDMSHEQKNYMRELRRRNLDALRFVSRSRYLFDAKVQWS</sequence>
<dbReference type="Proteomes" id="UP000630445">
    <property type="component" value="Unassembled WGS sequence"/>
</dbReference>
<comment type="caution">
    <text evidence="3">The sequence shown here is derived from an EMBL/GenBank/DDBJ whole genome shotgun (WGS) entry which is preliminary data.</text>
</comment>
<feature type="transmembrane region" description="Helical" evidence="1">
    <location>
        <begin position="12"/>
        <end position="32"/>
    </location>
</feature>
<dbReference type="OrthoDB" id="4249073at2759"/>
<dbReference type="PROSITE" id="PS51257">
    <property type="entry name" value="PROKAR_LIPOPROTEIN"/>
    <property type="match status" value="1"/>
</dbReference>
<evidence type="ECO:0000256" key="1">
    <source>
        <dbReference type="SAM" id="Phobius"/>
    </source>
</evidence>
<name>A0A8H6QD77_9EURO</name>
<gene>
    <name evidence="2" type="ORF">CNMCM5793_005532</name>
    <name evidence="3" type="ORF">CNMCM6106_005389</name>
</gene>
<keyword evidence="1" id="KW-1133">Transmembrane helix</keyword>
<evidence type="ECO:0000313" key="5">
    <source>
        <dbReference type="Proteomes" id="UP000662466"/>
    </source>
</evidence>
<dbReference type="EMBL" id="JACBAD010002097">
    <property type="protein sequence ID" value="KAF7116902.1"/>
    <property type="molecule type" value="Genomic_DNA"/>
</dbReference>
<evidence type="ECO:0000313" key="3">
    <source>
        <dbReference type="EMBL" id="KAF7170813.1"/>
    </source>
</evidence>